<dbReference type="InterPro" id="IPR036397">
    <property type="entry name" value="RNaseH_sf"/>
</dbReference>
<dbReference type="Proteomes" id="UP001151760">
    <property type="component" value="Unassembled WGS sequence"/>
</dbReference>
<dbReference type="InterPro" id="IPR043502">
    <property type="entry name" value="DNA/RNA_pol_sf"/>
</dbReference>
<evidence type="ECO:0000313" key="3">
    <source>
        <dbReference type="EMBL" id="GJS75448.1"/>
    </source>
</evidence>
<evidence type="ECO:0000259" key="2">
    <source>
        <dbReference type="Pfam" id="PF17919"/>
    </source>
</evidence>
<proteinExistence type="predicted"/>
<sequence>MKQCIAELPMLAGPRPKEELIMYLCAAREAFSAVLLIERDSQKMPIYFVSRALQAPKINYNSMEKLVLALVHASMRLKRPRTSIRGQVLAGFIAERPEEDGSGDGLILTSPEGMEFNYALRFEFNASNNEVEYEALVAGLCIAEQMGIKNLEAKFDSHLVANQINGSYVAKEQSMIQYLEKAKTLIGKFKEFSIKHVPRSENKKATALSKITYTSFATLTKQVLVEILKEKLIKEK</sequence>
<dbReference type="CDD" id="cd09279">
    <property type="entry name" value="RNase_HI_like"/>
    <property type="match status" value="1"/>
</dbReference>
<dbReference type="PANTHER" id="PTHR48475:SF2">
    <property type="entry name" value="RIBONUCLEASE H"/>
    <property type="match status" value="1"/>
</dbReference>
<keyword evidence="3" id="KW-0808">Transferase</keyword>
<dbReference type="Gene3D" id="3.30.420.10">
    <property type="entry name" value="Ribonuclease H-like superfamily/Ribonuclease H"/>
    <property type="match status" value="1"/>
</dbReference>
<dbReference type="EMBL" id="BQNB010010304">
    <property type="protein sequence ID" value="GJS75448.1"/>
    <property type="molecule type" value="Genomic_DNA"/>
</dbReference>
<reference evidence="3" key="2">
    <citation type="submission" date="2022-01" db="EMBL/GenBank/DDBJ databases">
        <authorList>
            <person name="Yamashiro T."/>
            <person name="Shiraishi A."/>
            <person name="Satake H."/>
            <person name="Nakayama K."/>
        </authorList>
    </citation>
    <scope>NUCLEOTIDE SEQUENCE</scope>
</reference>
<name>A0ABQ4YCT2_9ASTR</name>
<gene>
    <name evidence="3" type="ORF">Tco_0725329</name>
</gene>
<comment type="caution">
    <text evidence="3">The sequence shown here is derived from an EMBL/GenBank/DDBJ whole genome shotgun (WGS) entry which is preliminary data.</text>
</comment>
<dbReference type="InterPro" id="IPR002156">
    <property type="entry name" value="RNaseH_domain"/>
</dbReference>
<dbReference type="PANTHER" id="PTHR48475">
    <property type="entry name" value="RIBONUCLEASE H"/>
    <property type="match status" value="1"/>
</dbReference>
<feature type="domain" description="Reverse transcriptase/retrotransposon-derived protein RNase H-like" evidence="2">
    <location>
        <begin position="2"/>
        <end position="77"/>
    </location>
</feature>
<keyword evidence="3" id="KW-0695">RNA-directed DNA polymerase</keyword>
<protein>
    <submittedName>
        <fullName evidence="3">Reverse transcriptase domain-containing protein</fullName>
    </submittedName>
</protein>
<dbReference type="Pfam" id="PF17919">
    <property type="entry name" value="RT_RNaseH_2"/>
    <property type="match status" value="1"/>
</dbReference>
<dbReference type="SUPFAM" id="SSF56672">
    <property type="entry name" value="DNA/RNA polymerases"/>
    <property type="match status" value="1"/>
</dbReference>
<dbReference type="GO" id="GO:0003964">
    <property type="term" value="F:RNA-directed DNA polymerase activity"/>
    <property type="evidence" value="ECO:0007669"/>
    <property type="project" value="UniProtKB-KW"/>
</dbReference>
<organism evidence="3 4">
    <name type="scientific">Tanacetum coccineum</name>
    <dbReference type="NCBI Taxonomy" id="301880"/>
    <lineage>
        <taxon>Eukaryota</taxon>
        <taxon>Viridiplantae</taxon>
        <taxon>Streptophyta</taxon>
        <taxon>Embryophyta</taxon>
        <taxon>Tracheophyta</taxon>
        <taxon>Spermatophyta</taxon>
        <taxon>Magnoliopsida</taxon>
        <taxon>eudicotyledons</taxon>
        <taxon>Gunneridae</taxon>
        <taxon>Pentapetalae</taxon>
        <taxon>asterids</taxon>
        <taxon>campanulids</taxon>
        <taxon>Asterales</taxon>
        <taxon>Asteraceae</taxon>
        <taxon>Asteroideae</taxon>
        <taxon>Anthemideae</taxon>
        <taxon>Anthemidinae</taxon>
        <taxon>Tanacetum</taxon>
    </lineage>
</organism>
<dbReference type="SUPFAM" id="SSF53098">
    <property type="entry name" value="Ribonuclease H-like"/>
    <property type="match status" value="1"/>
</dbReference>
<dbReference type="InterPro" id="IPR012337">
    <property type="entry name" value="RNaseH-like_sf"/>
</dbReference>
<reference evidence="3" key="1">
    <citation type="journal article" date="2022" name="Int. J. Mol. Sci.">
        <title>Draft Genome of Tanacetum Coccineum: Genomic Comparison of Closely Related Tanacetum-Family Plants.</title>
        <authorList>
            <person name="Yamashiro T."/>
            <person name="Shiraishi A."/>
            <person name="Nakayama K."/>
            <person name="Satake H."/>
        </authorList>
    </citation>
    <scope>NUCLEOTIDE SEQUENCE</scope>
</reference>
<feature type="domain" description="RNase H type-1" evidence="1">
    <location>
        <begin position="103"/>
        <end position="210"/>
    </location>
</feature>
<dbReference type="InterPro" id="IPR041577">
    <property type="entry name" value="RT_RNaseH_2"/>
</dbReference>
<dbReference type="Pfam" id="PF13456">
    <property type="entry name" value="RVT_3"/>
    <property type="match status" value="1"/>
</dbReference>
<keyword evidence="3" id="KW-0548">Nucleotidyltransferase</keyword>
<evidence type="ECO:0000259" key="1">
    <source>
        <dbReference type="Pfam" id="PF13456"/>
    </source>
</evidence>
<accession>A0ABQ4YCT2</accession>
<evidence type="ECO:0000313" key="4">
    <source>
        <dbReference type="Proteomes" id="UP001151760"/>
    </source>
</evidence>
<keyword evidence="4" id="KW-1185">Reference proteome</keyword>